<evidence type="ECO:0000313" key="10">
    <source>
        <dbReference type="Proteomes" id="UP000647172"/>
    </source>
</evidence>
<keyword evidence="5 7" id="KW-0627">Porphyrin biosynthesis</keyword>
<evidence type="ECO:0000256" key="6">
    <source>
        <dbReference type="ARBA" id="ARBA00024536"/>
    </source>
</evidence>
<feature type="binding site" evidence="7">
    <location>
        <position position="314"/>
    </location>
    <ligand>
        <name>Fe(2+)</name>
        <dbReference type="ChEBI" id="CHEBI:29033"/>
    </ligand>
</feature>
<comment type="similarity">
    <text evidence="7 8">Belongs to the ferrochelatase family.</text>
</comment>
<evidence type="ECO:0000256" key="7">
    <source>
        <dbReference type="HAMAP-Rule" id="MF_00323"/>
    </source>
</evidence>
<evidence type="ECO:0000256" key="5">
    <source>
        <dbReference type="ARBA" id="ARBA00023244"/>
    </source>
</evidence>
<feature type="binding site" evidence="7">
    <location>
        <position position="169"/>
    </location>
    <ligand>
        <name>Fe-coproporphyrin III</name>
        <dbReference type="ChEBI" id="CHEBI:68438"/>
    </ligand>
</feature>
<protein>
    <recommendedName>
        <fullName evidence="7">Coproporphyrin III ferrochelatase</fullName>
        <ecNumber evidence="7">4.99.1.9</ecNumber>
    </recommendedName>
</protein>
<reference evidence="9" key="1">
    <citation type="submission" date="2021-01" db="EMBL/GenBank/DDBJ databases">
        <title>Whole genome shotgun sequence of Actinoplanes nipponensis NBRC 14063.</title>
        <authorList>
            <person name="Komaki H."/>
            <person name="Tamura T."/>
        </authorList>
    </citation>
    <scope>NUCLEOTIDE SEQUENCE</scope>
    <source>
        <strain evidence="9">NBRC 14063</strain>
    </source>
</reference>
<dbReference type="NCBIfam" id="NF000689">
    <property type="entry name" value="PRK00035.2-1"/>
    <property type="match status" value="1"/>
</dbReference>
<dbReference type="Pfam" id="PF00762">
    <property type="entry name" value="Ferrochelatase"/>
    <property type="match status" value="1"/>
</dbReference>
<dbReference type="CDD" id="cd03411">
    <property type="entry name" value="Ferrochelatase_N"/>
    <property type="match status" value="1"/>
</dbReference>
<dbReference type="EC" id="4.99.1.9" evidence="7"/>
<comment type="function">
    <text evidence="7 8">Involved in coproporphyrin-dependent heme b biosynthesis. Catalyzes the insertion of ferrous iron into coproporphyrin III to form Fe-coproporphyrin III.</text>
</comment>
<proteinExistence type="inferred from homology"/>
<dbReference type="GO" id="GO:0046872">
    <property type="term" value="F:metal ion binding"/>
    <property type="evidence" value="ECO:0007669"/>
    <property type="project" value="UniProtKB-UniRule"/>
</dbReference>
<dbReference type="SUPFAM" id="SSF53800">
    <property type="entry name" value="Chelatase"/>
    <property type="match status" value="1"/>
</dbReference>
<dbReference type="InterPro" id="IPR033644">
    <property type="entry name" value="Ferrochelatase_C"/>
</dbReference>
<dbReference type="Gene3D" id="3.40.50.1400">
    <property type="match status" value="2"/>
</dbReference>
<dbReference type="InterPro" id="IPR019772">
    <property type="entry name" value="Ferrochelatase_AS"/>
</dbReference>
<dbReference type="EMBL" id="BOMQ01000008">
    <property type="protein sequence ID" value="GIE46744.1"/>
    <property type="molecule type" value="Genomic_DNA"/>
</dbReference>
<dbReference type="InterPro" id="IPR033659">
    <property type="entry name" value="Ferrochelatase_N"/>
</dbReference>
<comment type="subcellular location">
    <subcellularLocation>
        <location evidence="7 8">Cytoplasm</location>
    </subcellularLocation>
</comment>
<dbReference type="GO" id="GO:0004325">
    <property type="term" value="F:ferrochelatase activity"/>
    <property type="evidence" value="ECO:0007669"/>
    <property type="project" value="UniProtKB-UniRule"/>
</dbReference>
<accession>A0A919MES1</accession>
<comment type="pathway">
    <text evidence="1 7 8">Porphyrin-containing compound metabolism; protoheme biosynthesis.</text>
</comment>
<dbReference type="GO" id="GO:0006783">
    <property type="term" value="P:heme biosynthetic process"/>
    <property type="evidence" value="ECO:0007669"/>
    <property type="project" value="UniProtKB-UniRule"/>
</dbReference>
<dbReference type="PROSITE" id="PS00534">
    <property type="entry name" value="FERROCHELATASE"/>
    <property type="match status" value="1"/>
</dbReference>
<evidence type="ECO:0000256" key="3">
    <source>
        <dbReference type="ARBA" id="ARBA00023133"/>
    </source>
</evidence>
<dbReference type="GO" id="GO:0005737">
    <property type="term" value="C:cytoplasm"/>
    <property type="evidence" value="ECO:0007669"/>
    <property type="project" value="UniProtKB-SubCell"/>
</dbReference>
<feature type="binding site" evidence="7">
    <location>
        <position position="229"/>
    </location>
    <ligand>
        <name>Fe(2+)</name>
        <dbReference type="ChEBI" id="CHEBI:29033"/>
    </ligand>
</feature>
<dbReference type="PANTHER" id="PTHR11108:SF1">
    <property type="entry name" value="FERROCHELATASE, MITOCHONDRIAL"/>
    <property type="match status" value="1"/>
</dbReference>
<name>A0A919MES1_9ACTN</name>
<dbReference type="HAMAP" id="MF_00323">
    <property type="entry name" value="Ferrochelatase"/>
    <property type="match status" value="1"/>
</dbReference>
<sequence>MNQAVAKPTPNVAIKADTQVSTRAGDMDETVPGGGACALPGRAREDGAVAYDAFLLLSFGGPEHPDDVMPFLRNVTRGRGIPEERLAEVAEHYYHFGGVSPINQQCRDLLAAVTADFRAHGVTLPTYWGNRNWQPMLADTMAQMRDDGITSALGFATSAYGGYSSCKQYWEDIAQARAKVGPGAPAVAKLRQFHDHPGFVAPHTDAVTAALAQLDPARRASTRIVFTAHSIPVSMARTAGPDGGRYEAQLHETAALVHAAAAPDLPWDLVWQSRSGPPQVPWLEPDINDHLKALVGDVTDVVVSPIGFVSDHLEVLWDLDNEARDTAAELGLGYARAATPGTDPRFVTMIRELVEERTNGVARERLGTLPVWDQCPANCCPPPQRRGVS</sequence>
<dbReference type="CDD" id="cd00419">
    <property type="entry name" value="Ferrochelatase_C"/>
    <property type="match status" value="1"/>
</dbReference>
<evidence type="ECO:0000256" key="1">
    <source>
        <dbReference type="ARBA" id="ARBA00004744"/>
    </source>
</evidence>
<organism evidence="9 10">
    <name type="scientific">Actinoplanes nipponensis</name>
    <dbReference type="NCBI Taxonomy" id="135950"/>
    <lineage>
        <taxon>Bacteria</taxon>
        <taxon>Bacillati</taxon>
        <taxon>Actinomycetota</taxon>
        <taxon>Actinomycetes</taxon>
        <taxon>Micromonosporales</taxon>
        <taxon>Micromonosporaceae</taxon>
        <taxon>Actinoplanes</taxon>
    </lineage>
</organism>
<keyword evidence="2 7" id="KW-0408">Iron</keyword>
<dbReference type="Proteomes" id="UP000647172">
    <property type="component" value="Unassembled WGS sequence"/>
</dbReference>
<keyword evidence="4 7" id="KW-0456">Lyase</keyword>
<dbReference type="PANTHER" id="PTHR11108">
    <property type="entry name" value="FERROCHELATASE"/>
    <property type="match status" value="1"/>
</dbReference>
<evidence type="ECO:0000256" key="8">
    <source>
        <dbReference type="RuleBase" id="RU000607"/>
    </source>
</evidence>
<dbReference type="InterPro" id="IPR001015">
    <property type="entry name" value="Ferrochelatase"/>
</dbReference>
<dbReference type="AlphaFoldDB" id="A0A919MES1"/>
<feature type="binding site" evidence="7">
    <location>
        <position position="100"/>
    </location>
    <ligand>
        <name>Fe-coproporphyrin III</name>
        <dbReference type="ChEBI" id="CHEBI:68438"/>
    </ligand>
</feature>
<comment type="caution">
    <text evidence="7">Lacks conserved residue(s) required for the propagation of feature annotation.</text>
</comment>
<keyword evidence="10" id="KW-1185">Reference proteome</keyword>
<comment type="caution">
    <text evidence="9">The sequence shown here is derived from an EMBL/GenBank/DDBJ whole genome shotgun (WGS) entry which is preliminary data.</text>
</comment>
<keyword evidence="7" id="KW-0479">Metal-binding</keyword>
<evidence type="ECO:0000313" key="9">
    <source>
        <dbReference type="EMBL" id="GIE46744.1"/>
    </source>
</evidence>
<dbReference type="NCBIfam" id="TIGR00109">
    <property type="entry name" value="hemH"/>
    <property type="match status" value="1"/>
</dbReference>
<evidence type="ECO:0000256" key="2">
    <source>
        <dbReference type="ARBA" id="ARBA00023004"/>
    </source>
</evidence>
<keyword evidence="3 7" id="KW-0350">Heme biosynthesis</keyword>
<keyword evidence="7 8" id="KW-0963">Cytoplasm</keyword>
<evidence type="ECO:0000256" key="4">
    <source>
        <dbReference type="ARBA" id="ARBA00023239"/>
    </source>
</evidence>
<gene>
    <name evidence="9" type="primary">hemH</name>
    <name evidence="7" type="synonym">cpfC</name>
    <name evidence="9" type="ORF">Ani05nite_02780</name>
</gene>
<comment type="catalytic activity">
    <reaction evidence="6">
        <text>Fe-coproporphyrin III + 2 H(+) = coproporphyrin III + Fe(2+)</text>
        <dbReference type="Rhea" id="RHEA:49572"/>
        <dbReference type="ChEBI" id="CHEBI:15378"/>
        <dbReference type="ChEBI" id="CHEBI:29033"/>
        <dbReference type="ChEBI" id="CHEBI:68438"/>
        <dbReference type="ChEBI" id="CHEBI:131725"/>
        <dbReference type="EC" id="4.99.1.9"/>
    </reaction>
    <physiologicalReaction direction="right-to-left" evidence="6">
        <dbReference type="Rhea" id="RHEA:49574"/>
    </physiologicalReaction>
</comment>